<dbReference type="KEGG" id="vah:G7081_06925"/>
<accession>A0A6G8APB6</accession>
<evidence type="ECO:0000313" key="4">
    <source>
        <dbReference type="EMBL" id="QIL46820.1"/>
    </source>
</evidence>
<feature type="domain" description="Xylose isomerase-like TIM barrel" evidence="3">
    <location>
        <begin position="21"/>
        <end position="266"/>
    </location>
</feature>
<dbReference type="Pfam" id="PF01261">
    <property type="entry name" value="AP_endonuc_2"/>
    <property type="match status" value="1"/>
</dbReference>
<protein>
    <recommendedName>
        <fullName evidence="2">L-ribulose-5-phosphate 3-epimerase</fullName>
    </recommendedName>
</protein>
<proteinExistence type="predicted"/>
<dbReference type="GO" id="GO:0019852">
    <property type="term" value="P:L-ascorbic acid metabolic process"/>
    <property type="evidence" value="ECO:0007669"/>
    <property type="project" value="TreeGrafter"/>
</dbReference>
<dbReference type="SUPFAM" id="SSF51658">
    <property type="entry name" value="Xylose isomerase-like"/>
    <property type="match status" value="1"/>
</dbReference>
<dbReference type="GO" id="GO:0016861">
    <property type="term" value="F:intramolecular oxidoreductase activity, interconverting aldoses and ketoses"/>
    <property type="evidence" value="ECO:0007669"/>
    <property type="project" value="InterPro"/>
</dbReference>
<dbReference type="GO" id="GO:0034015">
    <property type="term" value="F:L-ribulose-5-phosphate 3-epimerase activity"/>
    <property type="evidence" value="ECO:0007669"/>
    <property type="project" value="TreeGrafter"/>
</dbReference>
<organism evidence="4 5">
    <name type="scientific">Vagococcus coleopterorum</name>
    <dbReference type="NCBI Taxonomy" id="2714946"/>
    <lineage>
        <taxon>Bacteria</taxon>
        <taxon>Bacillati</taxon>
        <taxon>Bacillota</taxon>
        <taxon>Bacilli</taxon>
        <taxon>Lactobacillales</taxon>
        <taxon>Enterococcaceae</taxon>
        <taxon>Vagococcus</taxon>
    </lineage>
</organism>
<evidence type="ECO:0000256" key="2">
    <source>
        <dbReference type="NCBIfam" id="TIGR00542"/>
    </source>
</evidence>
<name>A0A6G8APB6_9ENTE</name>
<dbReference type="NCBIfam" id="NF009689">
    <property type="entry name" value="PRK13210.1"/>
    <property type="match status" value="1"/>
</dbReference>
<dbReference type="Gene3D" id="3.20.20.150">
    <property type="entry name" value="Divalent-metal-dependent TIM barrel enzymes"/>
    <property type="match status" value="1"/>
</dbReference>
<evidence type="ECO:0000313" key="5">
    <source>
        <dbReference type="Proteomes" id="UP000500890"/>
    </source>
</evidence>
<keyword evidence="5" id="KW-1185">Reference proteome</keyword>
<dbReference type="AlphaFoldDB" id="A0A6G8APB6"/>
<gene>
    <name evidence="4" type="ORF">G7081_06925</name>
</gene>
<dbReference type="PANTHER" id="PTHR43489:SF1">
    <property type="entry name" value="L-RIBULOSE-5-PHOSPHATE 3-EPIMERASE SGBU-RELATED"/>
    <property type="match status" value="1"/>
</dbReference>
<dbReference type="InterPro" id="IPR050417">
    <property type="entry name" value="Sugar_Epim/Isomerase"/>
</dbReference>
<dbReference type="EMBL" id="CP049886">
    <property type="protein sequence ID" value="QIL46820.1"/>
    <property type="molecule type" value="Genomic_DNA"/>
</dbReference>
<dbReference type="InterPro" id="IPR004560">
    <property type="entry name" value="L-Ru-5P_3-Epase"/>
</dbReference>
<sequence>MTQIGIYEKALPKDISWDERLALVSELGFNFIEMSVDETDERLSRLNWSQSECCELVGLMQKHQVKIHSICFSGQRRFPMGSHVKDVEIKSMELMWQAIDLASDLGIRVIQLAGYDVYYEDKDIFTRNQFIKNLEKSVAYAAEKGITLAIEIMDDPFINSITKFLKIKEQIPSPFLQVYPDLGNLSAWSENDIAYELEQGTNSIVAIHLKDTYAVTGECQGQFRDVVFGEGCVDFKGCLETLHRLNYPGPFLIEMWSENSDDFRSEINKAKEYLYPILREAGYDV</sequence>
<keyword evidence="1" id="KW-0413">Isomerase</keyword>
<dbReference type="InterPro" id="IPR036237">
    <property type="entry name" value="Xyl_isomerase-like_sf"/>
</dbReference>
<dbReference type="InterPro" id="IPR013022">
    <property type="entry name" value="Xyl_isomerase-like_TIM-brl"/>
</dbReference>
<dbReference type="PANTHER" id="PTHR43489">
    <property type="entry name" value="ISOMERASE"/>
    <property type="match status" value="1"/>
</dbReference>
<evidence type="ECO:0000259" key="3">
    <source>
        <dbReference type="Pfam" id="PF01261"/>
    </source>
</evidence>
<dbReference type="RefSeq" id="WP_166008208.1">
    <property type="nucleotide sequence ID" value="NZ_CP049886.1"/>
</dbReference>
<evidence type="ECO:0000256" key="1">
    <source>
        <dbReference type="ARBA" id="ARBA00023235"/>
    </source>
</evidence>
<reference evidence="4 5" key="1">
    <citation type="submission" date="2020-03" db="EMBL/GenBank/DDBJ databases">
        <title>Vagococcus sp. nov., isolated from beetles.</title>
        <authorList>
            <person name="Hyun D.-W."/>
            <person name="Bae J.-W."/>
        </authorList>
    </citation>
    <scope>NUCLEOTIDE SEQUENCE [LARGE SCALE GENOMIC DNA]</scope>
    <source>
        <strain evidence="4 5">HDW17A</strain>
    </source>
</reference>
<dbReference type="Proteomes" id="UP000500890">
    <property type="component" value="Chromosome"/>
</dbReference>
<dbReference type="NCBIfam" id="NF009688">
    <property type="entry name" value="PRK13209.1"/>
    <property type="match status" value="1"/>
</dbReference>
<dbReference type="NCBIfam" id="TIGR00542">
    <property type="entry name" value="hxl6Piso_put"/>
    <property type="match status" value="1"/>
</dbReference>